<gene>
    <name evidence="1" type="ORF">BTQ06_04545</name>
</gene>
<name>A0A2A2CFI2_ECOLX</name>
<evidence type="ECO:0000313" key="2">
    <source>
        <dbReference type="Proteomes" id="UP000218543"/>
    </source>
</evidence>
<dbReference type="EMBL" id="MRVZ01000012">
    <property type="protein sequence ID" value="PAU25761.1"/>
    <property type="molecule type" value="Genomic_DNA"/>
</dbReference>
<dbReference type="AlphaFoldDB" id="A0A2A2CFI2"/>
<evidence type="ECO:0000313" key="1">
    <source>
        <dbReference type="EMBL" id="PAU25761.1"/>
    </source>
</evidence>
<comment type="caution">
    <text evidence="1">The sequence shown here is derived from an EMBL/GenBank/DDBJ whole genome shotgun (WGS) entry which is preliminary data.</text>
</comment>
<reference evidence="1 2" key="1">
    <citation type="submission" date="2016-12" db="EMBL/GenBank/DDBJ databases">
        <title>Real-Time Genomic Investigation Underlying the Public Health Response to a Shiga Toxin-Producing Escherichia Coli O26:H11 Outbreak in a Nursery.</title>
        <authorList>
            <person name="Ferdous M."/>
            <person name="Moran-Gilad J."/>
            <person name="Rossen J.W."/>
            <person name="Gdalevich M."/>
        </authorList>
    </citation>
    <scope>NUCLEOTIDE SEQUENCE [LARGE SCALE GENOMIC DNA]</scope>
    <source>
        <strain evidence="1 2">STEC 514-2</strain>
    </source>
</reference>
<protein>
    <submittedName>
        <fullName evidence="1">Uncharacterized protein</fullName>
    </submittedName>
</protein>
<organism evidence="1 2">
    <name type="scientific">Escherichia coli</name>
    <dbReference type="NCBI Taxonomy" id="562"/>
    <lineage>
        <taxon>Bacteria</taxon>
        <taxon>Pseudomonadati</taxon>
        <taxon>Pseudomonadota</taxon>
        <taxon>Gammaproteobacteria</taxon>
        <taxon>Enterobacterales</taxon>
        <taxon>Enterobacteriaceae</taxon>
        <taxon>Escherichia</taxon>
    </lineage>
</organism>
<accession>A0A2A2CFI2</accession>
<dbReference type="Proteomes" id="UP000218543">
    <property type="component" value="Unassembled WGS sequence"/>
</dbReference>
<sequence>MYVLCIRSNMAWFTPGTLYTGTVKGEREVLICSDDAVSDLSRDDAWRAVRGEDDDRDHALVFTPLSNLSAEFLVIDASP</sequence>
<proteinExistence type="predicted"/>